<reference evidence="1 2" key="1">
    <citation type="submission" date="2015-10" db="EMBL/GenBank/DDBJ databases">
        <title>Draft genome sequence of Streptomyces longwoodensis DSM 41677, type strain for the species Streptomyces longwoodensis.</title>
        <authorList>
            <person name="Ruckert C."/>
            <person name="Winkler A."/>
            <person name="Kalinowski J."/>
            <person name="Kampfer P."/>
            <person name="Glaeser S."/>
        </authorList>
    </citation>
    <scope>NUCLEOTIDE SEQUENCE [LARGE SCALE GENOMIC DNA]</scope>
    <source>
        <strain evidence="1 2">DSM 41677</strain>
    </source>
</reference>
<evidence type="ECO:0000313" key="1">
    <source>
        <dbReference type="EMBL" id="KUN37724.1"/>
    </source>
</evidence>
<name>A0A124HR87_9ACTN</name>
<dbReference type="RefSeq" id="WP_067233833.1">
    <property type="nucleotide sequence ID" value="NZ_KQ948553.1"/>
</dbReference>
<evidence type="ECO:0000313" key="2">
    <source>
        <dbReference type="Proteomes" id="UP000053271"/>
    </source>
</evidence>
<dbReference type="EMBL" id="LMWS01000018">
    <property type="protein sequence ID" value="KUN37724.1"/>
    <property type="molecule type" value="Genomic_DNA"/>
</dbReference>
<sequence>MSSNLIRAAEQLGQIIEAVDTARAQADAIKPPKVWRFASSADARTAVDRDQAADGDILVVESEQVVAFVVVVMPVAITEQHGAFHPYSNLGKPARDYSEGYWTRSVDLAEQTAIELGYALADPAAAETARTAAGLPVPVETPRMLVEAGDILRHFGARLHVIDTGVRILPEADSAEWWALVEGVSEDDRRRTYRGRWTFTVPVATAAWDIVIVERTL</sequence>
<dbReference type="GeneID" id="91426040"/>
<dbReference type="AlphaFoldDB" id="A0A124HR87"/>
<comment type="caution">
    <text evidence="1">The sequence shown here is derived from an EMBL/GenBank/DDBJ whole genome shotgun (WGS) entry which is preliminary data.</text>
</comment>
<dbReference type="STRING" id="68231.AQJ30_15685"/>
<dbReference type="Proteomes" id="UP000053271">
    <property type="component" value="Unassembled WGS sequence"/>
</dbReference>
<gene>
    <name evidence="1" type="ORF">AQJ30_15685</name>
</gene>
<proteinExistence type="predicted"/>
<protein>
    <submittedName>
        <fullName evidence="1">Uncharacterized protein</fullName>
    </submittedName>
</protein>
<accession>A0A124HR87</accession>
<keyword evidence="2" id="KW-1185">Reference proteome</keyword>
<organism evidence="1 2">
    <name type="scientific">Streptomyces longwoodensis</name>
    <dbReference type="NCBI Taxonomy" id="68231"/>
    <lineage>
        <taxon>Bacteria</taxon>
        <taxon>Bacillati</taxon>
        <taxon>Actinomycetota</taxon>
        <taxon>Actinomycetes</taxon>
        <taxon>Kitasatosporales</taxon>
        <taxon>Streptomycetaceae</taxon>
        <taxon>Streptomyces</taxon>
    </lineage>
</organism>